<feature type="transmembrane region" description="Helical" evidence="7">
    <location>
        <begin position="121"/>
        <end position="139"/>
    </location>
</feature>
<evidence type="ECO:0000256" key="6">
    <source>
        <dbReference type="ARBA" id="ARBA00023136"/>
    </source>
</evidence>
<evidence type="ECO:0000256" key="2">
    <source>
        <dbReference type="ARBA" id="ARBA00008821"/>
    </source>
</evidence>
<dbReference type="GO" id="GO:0005886">
    <property type="term" value="C:plasma membrane"/>
    <property type="evidence" value="ECO:0007669"/>
    <property type="project" value="TreeGrafter"/>
</dbReference>
<reference evidence="8" key="1">
    <citation type="submission" date="2022-07" db="EMBL/GenBank/DDBJ databases">
        <authorList>
            <person name="Trinca V."/>
            <person name="Uliana J.V.C."/>
            <person name="Torres T.T."/>
            <person name="Ward R.J."/>
            <person name="Monesi N."/>
        </authorList>
    </citation>
    <scope>NUCLEOTIDE SEQUENCE</scope>
    <source>
        <strain evidence="8">HSMRA1968</strain>
        <tissue evidence="8">Whole embryos</tissue>
    </source>
</reference>
<proteinExistence type="inferred from homology"/>
<feature type="transmembrane region" description="Helical" evidence="7">
    <location>
        <begin position="151"/>
        <end position="170"/>
    </location>
</feature>
<sequence>MLSSLSNLTMERLRNYFPKYPIKKSGVVNIEERPPVLQCIVLGFQHILSMFGSSILVPSYVGSSFAFIGVVISATNYVYVPGGGRNEHMDVATGGILMCGLALGLIGLIVMFFGSDWVESVMPPVVTGSVVITIGIHLSTSALENAARTTVDAWVAFVTVITVVLVSVYAPGIFKRIPVLIGMIVGYLAYFIAGKMGYGSIIDYSKVNEAHWVAVPNFTTPKFEAKAISTIVPVCIVLLAENLGHVKAVGATAETSLDKYIGRAILGDAFATIVSSAGGGPGTTTYAENIGVMAVTKNFSTLVFLVAAVIAICLSWIEKLGAVILTIPQGVFGGLSVVLFGLVAVSGARIWVENKVDFKDSRTMLIAGVPIIIGAGIHSTLEWGYFQLDGIGLSTYTAIILNQVLRRWSDVFPCAKSKKQQKTSSESNAEAAHPAV</sequence>
<feature type="transmembrane region" description="Helical" evidence="7">
    <location>
        <begin position="299"/>
        <end position="317"/>
    </location>
</feature>
<comment type="subcellular location">
    <subcellularLocation>
        <location evidence="1">Membrane</location>
        <topology evidence="1">Multi-pass membrane protein</topology>
    </subcellularLocation>
</comment>
<dbReference type="OrthoDB" id="1641903at2759"/>
<keyword evidence="6 7" id="KW-0472">Membrane</keyword>
<name>A0A9Q0NDF9_9DIPT</name>
<evidence type="ECO:0000256" key="7">
    <source>
        <dbReference type="SAM" id="Phobius"/>
    </source>
</evidence>
<dbReference type="InterPro" id="IPR006043">
    <property type="entry name" value="NCS2"/>
</dbReference>
<dbReference type="GO" id="GO:0042907">
    <property type="term" value="F:xanthine transmembrane transporter activity"/>
    <property type="evidence" value="ECO:0007669"/>
    <property type="project" value="TreeGrafter"/>
</dbReference>
<comment type="caution">
    <text evidence="8">The sequence shown here is derived from an EMBL/GenBank/DDBJ whole genome shotgun (WGS) entry which is preliminary data.</text>
</comment>
<dbReference type="AlphaFoldDB" id="A0A9Q0NDF9"/>
<feature type="transmembrane region" description="Helical" evidence="7">
    <location>
        <begin position="60"/>
        <end position="79"/>
    </location>
</feature>
<evidence type="ECO:0000256" key="5">
    <source>
        <dbReference type="ARBA" id="ARBA00022989"/>
    </source>
</evidence>
<keyword evidence="3" id="KW-0813">Transport</keyword>
<evidence type="ECO:0000256" key="4">
    <source>
        <dbReference type="ARBA" id="ARBA00022692"/>
    </source>
</evidence>
<protein>
    <submittedName>
        <fullName evidence="8">Pyrimidine permease RutG</fullName>
    </submittedName>
</protein>
<feature type="transmembrane region" description="Helical" evidence="7">
    <location>
        <begin position="176"/>
        <end position="193"/>
    </location>
</feature>
<feature type="transmembrane region" description="Helical" evidence="7">
    <location>
        <begin position="364"/>
        <end position="386"/>
    </location>
</feature>
<comment type="similarity">
    <text evidence="2">Belongs to the nucleobase:cation symporter-2 (NCS2) (TC 2.A.40) family.</text>
</comment>
<evidence type="ECO:0000313" key="9">
    <source>
        <dbReference type="Proteomes" id="UP001151699"/>
    </source>
</evidence>
<dbReference type="EMBL" id="WJQU01000001">
    <property type="protein sequence ID" value="KAJ6648273.1"/>
    <property type="molecule type" value="Genomic_DNA"/>
</dbReference>
<gene>
    <name evidence="8" type="primary">rutG</name>
    <name evidence="8" type="ORF">Bhyg_03501</name>
</gene>
<accession>A0A9Q0NDF9</accession>
<keyword evidence="9" id="KW-1185">Reference proteome</keyword>
<dbReference type="PANTHER" id="PTHR42810">
    <property type="entry name" value="PURINE PERMEASE C1399.01C-RELATED"/>
    <property type="match status" value="1"/>
</dbReference>
<evidence type="ECO:0000313" key="8">
    <source>
        <dbReference type="EMBL" id="KAJ6648273.1"/>
    </source>
</evidence>
<feature type="transmembrane region" description="Helical" evidence="7">
    <location>
        <begin position="91"/>
        <end position="115"/>
    </location>
</feature>
<dbReference type="Pfam" id="PF00860">
    <property type="entry name" value="Xan_ur_permease"/>
    <property type="match status" value="1"/>
</dbReference>
<keyword evidence="4 7" id="KW-0812">Transmembrane</keyword>
<dbReference type="PANTHER" id="PTHR42810:SF2">
    <property type="entry name" value="PURINE PERMEASE C1399.01C-RELATED"/>
    <property type="match status" value="1"/>
</dbReference>
<keyword evidence="5 7" id="KW-1133">Transmembrane helix</keyword>
<dbReference type="Proteomes" id="UP001151699">
    <property type="component" value="Chromosome A"/>
</dbReference>
<feature type="transmembrane region" description="Helical" evidence="7">
    <location>
        <begin position="329"/>
        <end position="352"/>
    </location>
</feature>
<organism evidence="8 9">
    <name type="scientific">Pseudolycoriella hygida</name>
    <dbReference type="NCBI Taxonomy" id="35572"/>
    <lineage>
        <taxon>Eukaryota</taxon>
        <taxon>Metazoa</taxon>
        <taxon>Ecdysozoa</taxon>
        <taxon>Arthropoda</taxon>
        <taxon>Hexapoda</taxon>
        <taxon>Insecta</taxon>
        <taxon>Pterygota</taxon>
        <taxon>Neoptera</taxon>
        <taxon>Endopterygota</taxon>
        <taxon>Diptera</taxon>
        <taxon>Nematocera</taxon>
        <taxon>Sciaroidea</taxon>
        <taxon>Sciaridae</taxon>
        <taxon>Pseudolycoriella</taxon>
    </lineage>
</organism>
<evidence type="ECO:0000256" key="3">
    <source>
        <dbReference type="ARBA" id="ARBA00022448"/>
    </source>
</evidence>
<evidence type="ECO:0000256" key="1">
    <source>
        <dbReference type="ARBA" id="ARBA00004141"/>
    </source>
</evidence>